<dbReference type="EMBL" id="ML732340">
    <property type="protein sequence ID" value="KAB8069461.1"/>
    <property type="molecule type" value="Genomic_DNA"/>
</dbReference>
<dbReference type="Gene3D" id="3.30.9.80">
    <property type="match status" value="1"/>
</dbReference>
<proteinExistence type="predicted"/>
<evidence type="ECO:0000313" key="1">
    <source>
        <dbReference type="EMBL" id="KAB8069461.1"/>
    </source>
</evidence>
<dbReference type="GO" id="GO:0071949">
    <property type="term" value="F:FAD binding"/>
    <property type="evidence" value="ECO:0007669"/>
    <property type="project" value="InterPro"/>
</dbReference>
<dbReference type="PANTHER" id="PTHR37417:SF2">
    <property type="entry name" value="67 KDA MYOSIN-CROSS-REACTIVE ANTIGEN FAMILY PROTEIN (AFU_ORTHOLOGUE AFUA_5G09970)"/>
    <property type="match status" value="1"/>
</dbReference>
<gene>
    <name evidence="1" type="ORF">BDV29DRAFT_198687</name>
</gene>
<dbReference type="Pfam" id="PF06100">
    <property type="entry name" value="MCRA"/>
    <property type="match status" value="1"/>
</dbReference>
<keyword evidence="2" id="KW-1185">Reference proteome</keyword>
<dbReference type="InterPro" id="IPR036188">
    <property type="entry name" value="FAD/NAD-bd_sf"/>
</dbReference>
<sequence length="533" mass="59593">MMVRKRQPCPARDQRAHGNVDAWILGSSIASLASAVHLIRDASVPASQVHILESRRAPDDGVPTTGDPMSGYDHRAACLPIVCDNCTKDLLSLVPSAPGSEKTVLDNINEAKRNTAPIRIFIQNGHGLEAIEPTKFNIGWKVRINLIMFMLKSEKRLGRQTIGDSFNKGFFASRFWAVWSSTFGFCPWHSAVEFRRCLKRFFHDFQYRTDFTALDRCRYNTHEDIILPITRFLQEQGVDLQFDSIVTDITMDLKGGRQTISAFKLVQNGLENIVAVGSHDIVIASLGSSISGSTRGTNTIPPSLELLKAEDNLDENWSLWLTLGSSLGDPYSFCTRVSESRVETFTVTLKGAEYFNHFTKLTQAENGSTTSISLRDSNWLISLFIPHQPLFPQQSTDVQVIWGYGSLPQHVGNFVKKPMLNCSGQEIMIELLQHLSVPSEPILGHSITIPRVMPRLAAPLLPRAYEDRPEVIPENTTNFAVVGQFVEIPDETSTTMAYSVHGAQIAVYRLMDLQKEPKKAKKRSIVLYLGFKI</sequence>
<dbReference type="InterPro" id="IPR010354">
    <property type="entry name" value="Oleate_hydratase"/>
</dbReference>
<organism evidence="1 2">
    <name type="scientific">Aspergillus leporis</name>
    <dbReference type="NCBI Taxonomy" id="41062"/>
    <lineage>
        <taxon>Eukaryota</taxon>
        <taxon>Fungi</taxon>
        <taxon>Dikarya</taxon>
        <taxon>Ascomycota</taxon>
        <taxon>Pezizomycotina</taxon>
        <taxon>Eurotiomycetes</taxon>
        <taxon>Eurotiomycetidae</taxon>
        <taxon>Eurotiales</taxon>
        <taxon>Aspergillaceae</taxon>
        <taxon>Aspergillus</taxon>
        <taxon>Aspergillus subgen. Circumdati</taxon>
    </lineage>
</organism>
<dbReference type="Gene3D" id="3.50.50.60">
    <property type="entry name" value="FAD/NAD(P)-binding domain"/>
    <property type="match status" value="2"/>
</dbReference>
<name>A0A5N5WLP7_9EURO</name>
<dbReference type="SUPFAM" id="SSF51905">
    <property type="entry name" value="FAD/NAD(P)-binding domain"/>
    <property type="match status" value="1"/>
</dbReference>
<reference evidence="1 2" key="1">
    <citation type="submission" date="2019-04" db="EMBL/GenBank/DDBJ databases">
        <title>Friends and foes A comparative genomics study of 23 Aspergillus species from section Flavi.</title>
        <authorList>
            <consortium name="DOE Joint Genome Institute"/>
            <person name="Kjaerbolling I."/>
            <person name="Vesth T."/>
            <person name="Frisvad J.C."/>
            <person name="Nybo J.L."/>
            <person name="Theobald S."/>
            <person name="Kildgaard S."/>
            <person name="Isbrandt T."/>
            <person name="Kuo A."/>
            <person name="Sato A."/>
            <person name="Lyhne E.K."/>
            <person name="Kogle M.E."/>
            <person name="Wiebenga A."/>
            <person name="Kun R.S."/>
            <person name="Lubbers R.J."/>
            <person name="Makela M.R."/>
            <person name="Barry K."/>
            <person name="Chovatia M."/>
            <person name="Clum A."/>
            <person name="Daum C."/>
            <person name="Haridas S."/>
            <person name="He G."/>
            <person name="LaButti K."/>
            <person name="Lipzen A."/>
            <person name="Mondo S."/>
            <person name="Riley R."/>
            <person name="Salamov A."/>
            <person name="Simmons B.A."/>
            <person name="Magnuson J.K."/>
            <person name="Henrissat B."/>
            <person name="Mortensen U.H."/>
            <person name="Larsen T.O."/>
            <person name="Devries R.P."/>
            <person name="Grigoriev I.V."/>
            <person name="Machida M."/>
            <person name="Baker S.E."/>
            <person name="Andersen M.R."/>
        </authorList>
    </citation>
    <scope>NUCLEOTIDE SEQUENCE [LARGE SCALE GENOMIC DNA]</scope>
    <source>
        <strain evidence="1 2">CBS 151.66</strain>
    </source>
</reference>
<dbReference type="GO" id="GO:0006631">
    <property type="term" value="P:fatty acid metabolic process"/>
    <property type="evidence" value="ECO:0007669"/>
    <property type="project" value="InterPro"/>
</dbReference>
<dbReference type="PANTHER" id="PTHR37417">
    <property type="entry name" value="67 KDA MYOSIN-CROSS-REACTIVE ANTIGEN FAMILY PROTEIN (AFU_ORTHOLOGUE AFUA_5G09970)"/>
    <property type="match status" value="1"/>
</dbReference>
<protein>
    <submittedName>
        <fullName evidence="1">Myosin-cross-reactive antigen family protein</fullName>
    </submittedName>
</protein>
<dbReference type="GO" id="GO:0050151">
    <property type="term" value="F:oleate hydratase activity"/>
    <property type="evidence" value="ECO:0007669"/>
    <property type="project" value="InterPro"/>
</dbReference>
<dbReference type="Proteomes" id="UP000326565">
    <property type="component" value="Unassembled WGS sequence"/>
</dbReference>
<dbReference type="OrthoDB" id="545169at2759"/>
<evidence type="ECO:0000313" key="2">
    <source>
        <dbReference type="Proteomes" id="UP000326565"/>
    </source>
</evidence>
<dbReference type="AlphaFoldDB" id="A0A5N5WLP7"/>
<accession>A0A5N5WLP7</accession>